<organism evidence="1 2">
    <name type="scientific">Melia azedarach</name>
    <name type="common">Chinaberry tree</name>
    <dbReference type="NCBI Taxonomy" id="155640"/>
    <lineage>
        <taxon>Eukaryota</taxon>
        <taxon>Viridiplantae</taxon>
        <taxon>Streptophyta</taxon>
        <taxon>Embryophyta</taxon>
        <taxon>Tracheophyta</taxon>
        <taxon>Spermatophyta</taxon>
        <taxon>Magnoliopsida</taxon>
        <taxon>eudicotyledons</taxon>
        <taxon>Gunneridae</taxon>
        <taxon>Pentapetalae</taxon>
        <taxon>rosids</taxon>
        <taxon>malvids</taxon>
        <taxon>Sapindales</taxon>
        <taxon>Meliaceae</taxon>
        <taxon>Melia</taxon>
    </lineage>
</organism>
<gene>
    <name evidence="1" type="ORF">OWV82_005627</name>
</gene>
<reference evidence="1 2" key="1">
    <citation type="journal article" date="2023" name="Science">
        <title>Complex scaffold remodeling in plant triterpene biosynthesis.</title>
        <authorList>
            <person name="De La Pena R."/>
            <person name="Hodgson H."/>
            <person name="Liu J.C."/>
            <person name="Stephenson M.J."/>
            <person name="Martin A.C."/>
            <person name="Owen C."/>
            <person name="Harkess A."/>
            <person name="Leebens-Mack J."/>
            <person name="Jimenez L.E."/>
            <person name="Osbourn A."/>
            <person name="Sattely E.S."/>
        </authorList>
    </citation>
    <scope>NUCLEOTIDE SEQUENCE [LARGE SCALE GENOMIC DNA]</scope>
    <source>
        <strain evidence="2">cv. JPN11</strain>
        <tissue evidence="1">Leaf</tissue>
    </source>
</reference>
<proteinExistence type="predicted"/>
<evidence type="ECO:0000313" key="1">
    <source>
        <dbReference type="EMBL" id="KAJ4722061.1"/>
    </source>
</evidence>
<evidence type="ECO:0000313" key="2">
    <source>
        <dbReference type="Proteomes" id="UP001164539"/>
    </source>
</evidence>
<dbReference type="EMBL" id="CM051396">
    <property type="protein sequence ID" value="KAJ4722061.1"/>
    <property type="molecule type" value="Genomic_DNA"/>
</dbReference>
<keyword evidence="2" id="KW-1185">Reference proteome</keyword>
<sequence length="453" mass="52308">MAFFKNLSSSLTNLARTHILLIALLLLSLLFLSASQTNHSPSVLASALTSRLLFAANYYISPFSSVSSSSTCLVLDSESNCTLSSVTAVERTSRKDREYYNRMEKLSSCDIFNGQWIIDDSEPLYSPSCPFIDDAFNCFKNGRPDSDYLRYKWKPNGCQLPRFDGRKMLGMLRGKRLVFVGDSLNRNMWESLVCALRESLKDKSRLYEVSGRRQFRTQGFYSFKIRDYKCSIDFIKSPFLVQESKFSDKTGNRRETLRLDMIQGSSSEYYNADIIIFNTGHWWTHNKTYKGNNYFQEGIHVHNKLEVKEAYTKALRTWAQWVDANIDSKRTRIFFRGYSASHFRKGQWNTGGSCDSVTQPITNDTNIAPYPWMMRILESVIAEMKTPVFYLNITKMTGYRQDGHPSIYRPQEIQRSPGMFQDCSHWCLPGVPDSWNELLYATLLVSHHDLQSK</sequence>
<comment type="caution">
    <text evidence="1">The sequence shown here is derived from an EMBL/GenBank/DDBJ whole genome shotgun (WGS) entry which is preliminary data.</text>
</comment>
<name>A0ACC1YE66_MELAZ</name>
<dbReference type="Proteomes" id="UP001164539">
    <property type="component" value="Chromosome 3"/>
</dbReference>
<protein>
    <submittedName>
        <fullName evidence="1">Protein trichome birefringence-like</fullName>
    </submittedName>
</protein>
<accession>A0ACC1YE66</accession>